<dbReference type="AlphaFoldDB" id="A0A2R6PP99"/>
<organism evidence="1 2">
    <name type="scientific">Hermanssonia centrifuga</name>
    <dbReference type="NCBI Taxonomy" id="98765"/>
    <lineage>
        <taxon>Eukaryota</taxon>
        <taxon>Fungi</taxon>
        <taxon>Dikarya</taxon>
        <taxon>Basidiomycota</taxon>
        <taxon>Agaricomycotina</taxon>
        <taxon>Agaricomycetes</taxon>
        <taxon>Polyporales</taxon>
        <taxon>Meruliaceae</taxon>
        <taxon>Hermanssonia</taxon>
    </lineage>
</organism>
<protein>
    <submittedName>
        <fullName evidence="1">Uncharacterized protein</fullName>
    </submittedName>
</protein>
<evidence type="ECO:0000313" key="1">
    <source>
        <dbReference type="EMBL" id="PSR94462.1"/>
    </source>
</evidence>
<sequence>MVRGRLNSILKVLDIQPQLIIILYGIDHTHSSYPLPSLTDLLTAVAAATRSIRAQVNERDLDRDSSASWTRAAPSVEWTLERTFEGCLCTLVFLRDAVRKLQTTADRGVEQLRTQRRELDVANSKIADEQRQKEVYRMNWAHAKMRCDELEDWLEQAGKSEA</sequence>
<reference evidence="1 2" key="1">
    <citation type="submission" date="2018-02" db="EMBL/GenBank/DDBJ databases">
        <title>Genome sequence of the basidiomycete white-rot fungus Phlebia centrifuga.</title>
        <authorList>
            <person name="Granchi Z."/>
            <person name="Peng M."/>
            <person name="de Vries R.P."/>
            <person name="Hilden K."/>
            <person name="Makela M.R."/>
            <person name="Grigoriev I."/>
            <person name="Riley R."/>
        </authorList>
    </citation>
    <scope>NUCLEOTIDE SEQUENCE [LARGE SCALE GENOMIC DNA]</scope>
    <source>
        <strain evidence="1 2">FBCC195</strain>
    </source>
</reference>
<name>A0A2R6PP99_9APHY</name>
<proteinExistence type="predicted"/>
<dbReference type="Proteomes" id="UP000186601">
    <property type="component" value="Unassembled WGS sequence"/>
</dbReference>
<keyword evidence="2" id="KW-1185">Reference proteome</keyword>
<accession>A0A2R6PP99</accession>
<dbReference type="EMBL" id="MLYV02000450">
    <property type="protein sequence ID" value="PSR94462.1"/>
    <property type="molecule type" value="Genomic_DNA"/>
</dbReference>
<gene>
    <name evidence="1" type="ORF">PHLCEN_2v4448</name>
</gene>
<evidence type="ECO:0000313" key="2">
    <source>
        <dbReference type="Proteomes" id="UP000186601"/>
    </source>
</evidence>
<comment type="caution">
    <text evidence="1">The sequence shown here is derived from an EMBL/GenBank/DDBJ whole genome shotgun (WGS) entry which is preliminary data.</text>
</comment>